<keyword evidence="2" id="KW-1185">Reference proteome</keyword>
<organism evidence="1 2">
    <name type="scientific">Microbacterium trichothecenolyticum</name>
    <name type="common">Aureobacterium trichothecenolyticum</name>
    <dbReference type="NCBI Taxonomy" id="69370"/>
    <lineage>
        <taxon>Bacteria</taxon>
        <taxon>Bacillati</taxon>
        <taxon>Actinomycetota</taxon>
        <taxon>Actinomycetes</taxon>
        <taxon>Micrococcales</taxon>
        <taxon>Microbacteriaceae</taxon>
        <taxon>Microbacterium</taxon>
    </lineage>
</organism>
<sequence>MNDTRIRVGEMFSLVPAEIDADADTDVRYRIRLGGADPRYFVFYAQDDDEAFASDLGLRVYPGGGDSHGACGSSRW</sequence>
<evidence type="ECO:0000313" key="2">
    <source>
        <dbReference type="Proteomes" id="UP001226691"/>
    </source>
</evidence>
<evidence type="ECO:0000313" key="1">
    <source>
        <dbReference type="EMBL" id="MDQ1123466.1"/>
    </source>
</evidence>
<dbReference type="EMBL" id="JAUTBF010000001">
    <property type="protein sequence ID" value="MDQ1123466.1"/>
    <property type="molecule type" value="Genomic_DNA"/>
</dbReference>
<accession>A0ABU0TUY4</accession>
<protein>
    <submittedName>
        <fullName evidence="1">Uncharacterized protein</fullName>
    </submittedName>
</protein>
<dbReference type="RefSeq" id="WP_307483052.1">
    <property type="nucleotide sequence ID" value="NZ_JAUTBF010000001.1"/>
</dbReference>
<proteinExistence type="predicted"/>
<name>A0ABU0TUY4_MICTR</name>
<dbReference type="Proteomes" id="UP001226691">
    <property type="component" value="Unassembled WGS sequence"/>
</dbReference>
<gene>
    <name evidence="1" type="ORF">QE412_002039</name>
</gene>
<comment type="caution">
    <text evidence="1">The sequence shown here is derived from an EMBL/GenBank/DDBJ whole genome shotgun (WGS) entry which is preliminary data.</text>
</comment>
<reference evidence="1 2" key="1">
    <citation type="submission" date="2023-07" db="EMBL/GenBank/DDBJ databases">
        <title>Functional and genomic diversity of the sorghum phyllosphere microbiome.</title>
        <authorList>
            <person name="Shade A."/>
        </authorList>
    </citation>
    <scope>NUCLEOTIDE SEQUENCE [LARGE SCALE GENOMIC DNA]</scope>
    <source>
        <strain evidence="1 2">SORGH_AS_1207</strain>
    </source>
</reference>